<proteinExistence type="predicted"/>
<dbReference type="Proteomes" id="UP000307768">
    <property type="component" value="Unassembled WGS sequence"/>
</dbReference>
<feature type="transmembrane region" description="Helical" evidence="7">
    <location>
        <begin position="159"/>
        <end position="183"/>
    </location>
</feature>
<comment type="subcellular location">
    <subcellularLocation>
        <location evidence="1">Cell membrane</location>
        <topology evidence="1">Multi-pass membrane protein</topology>
    </subcellularLocation>
</comment>
<feature type="transmembrane region" description="Helical" evidence="7">
    <location>
        <begin position="294"/>
        <end position="321"/>
    </location>
</feature>
<feature type="transmembrane region" description="Helical" evidence="7">
    <location>
        <begin position="402"/>
        <end position="419"/>
    </location>
</feature>
<feature type="domain" description="Major facilitator superfamily (MFS) profile" evidence="8">
    <location>
        <begin position="10"/>
        <end position="456"/>
    </location>
</feature>
<keyword evidence="6 7" id="KW-0472">Membrane</keyword>
<feature type="transmembrane region" description="Helical" evidence="7">
    <location>
        <begin position="76"/>
        <end position="95"/>
    </location>
</feature>
<feature type="transmembrane region" description="Helical" evidence="7">
    <location>
        <begin position="431"/>
        <end position="451"/>
    </location>
</feature>
<dbReference type="InterPro" id="IPR011701">
    <property type="entry name" value="MFS"/>
</dbReference>
<evidence type="ECO:0000256" key="3">
    <source>
        <dbReference type="ARBA" id="ARBA00022475"/>
    </source>
</evidence>
<dbReference type="RefSeq" id="WP_149770002.1">
    <property type="nucleotide sequence ID" value="NZ_VDFQ02000003.1"/>
</dbReference>
<gene>
    <name evidence="9" type="ORF">FE697_013025</name>
</gene>
<dbReference type="Pfam" id="PF07690">
    <property type="entry name" value="MFS_1"/>
    <property type="match status" value="1"/>
</dbReference>
<evidence type="ECO:0000256" key="2">
    <source>
        <dbReference type="ARBA" id="ARBA00022448"/>
    </source>
</evidence>
<dbReference type="CDD" id="cd17504">
    <property type="entry name" value="MFS_MMR_MDR_like"/>
    <property type="match status" value="1"/>
</dbReference>
<comment type="caution">
    <text evidence="9">The sequence shown here is derived from an EMBL/GenBank/DDBJ whole genome shotgun (WGS) entry which is preliminary data.</text>
</comment>
<feature type="transmembrane region" description="Helical" evidence="7">
    <location>
        <begin position="263"/>
        <end position="282"/>
    </location>
</feature>
<keyword evidence="2" id="KW-0813">Transport</keyword>
<feature type="transmembrane region" description="Helical" evidence="7">
    <location>
        <begin position="101"/>
        <end position="121"/>
    </location>
</feature>
<organism evidence="9 10">
    <name type="scientific">Mumia zhuanghuii</name>
    <dbReference type="NCBI Taxonomy" id="2585211"/>
    <lineage>
        <taxon>Bacteria</taxon>
        <taxon>Bacillati</taxon>
        <taxon>Actinomycetota</taxon>
        <taxon>Actinomycetes</taxon>
        <taxon>Propionibacteriales</taxon>
        <taxon>Nocardioidaceae</taxon>
        <taxon>Mumia</taxon>
    </lineage>
</organism>
<keyword evidence="5 7" id="KW-1133">Transmembrane helix</keyword>
<dbReference type="Gene3D" id="1.20.1250.20">
    <property type="entry name" value="MFS general substrate transporter like domains"/>
    <property type="match status" value="1"/>
</dbReference>
<dbReference type="GO" id="GO:0022857">
    <property type="term" value="F:transmembrane transporter activity"/>
    <property type="evidence" value="ECO:0007669"/>
    <property type="project" value="InterPro"/>
</dbReference>
<evidence type="ECO:0000256" key="7">
    <source>
        <dbReference type="SAM" id="Phobius"/>
    </source>
</evidence>
<protein>
    <submittedName>
        <fullName evidence="9">MFS transporter</fullName>
    </submittedName>
</protein>
<evidence type="ECO:0000256" key="1">
    <source>
        <dbReference type="ARBA" id="ARBA00004651"/>
    </source>
</evidence>
<keyword evidence="3" id="KW-1003">Cell membrane</keyword>
<dbReference type="GO" id="GO:0005886">
    <property type="term" value="C:plasma membrane"/>
    <property type="evidence" value="ECO:0007669"/>
    <property type="project" value="UniProtKB-SubCell"/>
</dbReference>
<dbReference type="EMBL" id="VDFQ02000003">
    <property type="protein sequence ID" value="KAA1423051.1"/>
    <property type="molecule type" value="Genomic_DNA"/>
</dbReference>
<dbReference type="PROSITE" id="PS50850">
    <property type="entry name" value="MFS"/>
    <property type="match status" value="1"/>
</dbReference>
<feature type="transmembrane region" description="Helical" evidence="7">
    <location>
        <begin position="226"/>
        <end position="242"/>
    </location>
</feature>
<feature type="transmembrane region" description="Helical" evidence="7">
    <location>
        <begin position="333"/>
        <end position="352"/>
    </location>
</feature>
<dbReference type="Gene3D" id="1.20.1720.10">
    <property type="entry name" value="Multidrug resistance protein D"/>
    <property type="match status" value="1"/>
</dbReference>
<feature type="transmembrane region" description="Helical" evidence="7">
    <location>
        <begin position="195"/>
        <end position="220"/>
    </location>
</feature>
<feature type="transmembrane region" description="Helical" evidence="7">
    <location>
        <begin position="133"/>
        <end position="153"/>
    </location>
</feature>
<evidence type="ECO:0000313" key="10">
    <source>
        <dbReference type="Proteomes" id="UP000307768"/>
    </source>
</evidence>
<evidence type="ECO:0000256" key="4">
    <source>
        <dbReference type="ARBA" id="ARBA00022692"/>
    </source>
</evidence>
<evidence type="ECO:0000256" key="5">
    <source>
        <dbReference type="ARBA" id="ARBA00022989"/>
    </source>
</evidence>
<evidence type="ECO:0000313" key="9">
    <source>
        <dbReference type="EMBL" id="KAA1423051.1"/>
    </source>
</evidence>
<evidence type="ECO:0000259" key="8">
    <source>
        <dbReference type="PROSITE" id="PS50850"/>
    </source>
</evidence>
<accession>A0A5Q6RYJ5</accession>
<reference evidence="9 10" key="1">
    <citation type="submission" date="2019-09" db="EMBL/GenBank/DDBJ databases">
        <title>Mumia zhuanghuii sp. nov. isolated from the intestinal contents of plateau pika (Ochotona curzoniae) in the Qinghai-Tibet plateau of China.</title>
        <authorList>
            <person name="Tian Z."/>
        </authorList>
    </citation>
    <scope>NUCLEOTIDE SEQUENCE [LARGE SCALE GENOMIC DNA]</scope>
    <source>
        <strain evidence="10">350</strain>
    </source>
</reference>
<feature type="transmembrane region" description="Helical" evidence="7">
    <location>
        <begin position="45"/>
        <end position="64"/>
    </location>
</feature>
<dbReference type="OrthoDB" id="4484751at2"/>
<dbReference type="PANTHER" id="PTHR42718:SF46">
    <property type="entry name" value="BLR6921 PROTEIN"/>
    <property type="match status" value="1"/>
</dbReference>
<feature type="transmembrane region" description="Helical" evidence="7">
    <location>
        <begin position="12"/>
        <end position="33"/>
    </location>
</feature>
<name>A0A5Q6RYJ5_9ACTN</name>
<dbReference type="AlphaFoldDB" id="A0A5Q6RYJ5"/>
<dbReference type="PANTHER" id="PTHR42718">
    <property type="entry name" value="MAJOR FACILITATOR SUPERFAMILY MULTIDRUG TRANSPORTER MFSC"/>
    <property type="match status" value="1"/>
</dbReference>
<dbReference type="SUPFAM" id="SSF103473">
    <property type="entry name" value="MFS general substrate transporter"/>
    <property type="match status" value="1"/>
</dbReference>
<keyword evidence="4 7" id="KW-0812">Transmembrane</keyword>
<dbReference type="InterPro" id="IPR036259">
    <property type="entry name" value="MFS_trans_sf"/>
</dbReference>
<feature type="transmembrane region" description="Helical" evidence="7">
    <location>
        <begin position="358"/>
        <end position="382"/>
    </location>
</feature>
<dbReference type="InterPro" id="IPR020846">
    <property type="entry name" value="MFS_dom"/>
</dbReference>
<sequence>MSERLRGPATYAVLMSAVTAFALLQAMVIPVLPAIQHALHADARSVSWVVSAYLLAAAVATPIVGRLGDVYGKKRTLVTVLAVLSVASLVAAYAPSLEVMVAARVLQGVGGGVMPLSLGIVRDEFSAERTSAAVGTLAALGGIGASVGLVLAGPLVDLLGYRALFLAPMTLTAITAVVAAIVVPRSPSGSGGLSWLPAPFLSLSVAAFLLATTQGTAWGWLDPRTLGLYGAAVVVGALWVRLERRAEHPVIDLDMLRLPAVRSANVVSFLLGLAMFGVYSYVPQLLQTPRTTGYGLGATVSESGLVLAPMAACVFLGGIASARLTRRYGPRRVVIGASIVMALSLLTLVAARSHAWEIALTLTAYGFTLGVNLAALSTLVVVSVDPGQTAVASAVNFNVRNIGGAVGAAAMATVVTAGLRADGLPQESGYVVGFVVLAATMLVASVLAMALPRTRAVAPAAQAPSPAV</sequence>
<evidence type="ECO:0000256" key="6">
    <source>
        <dbReference type="ARBA" id="ARBA00023136"/>
    </source>
</evidence>